<reference evidence="1 2" key="1">
    <citation type="journal article" date="2006" name="Int. J. Syst. Evol. Microbiol.">
        <title>Costertonia aggregata gen. nov., sp. nov., a mesophilic marine bacterium of the family Flavobacteriaceae, isolated from a mature biofilm.</title>
        <authorList>
            <person name="Kwon K.K."/>
            <person name="Lee Y.K."/>
            <person name="Lee H.K."/>
        </authorList>
    </citation>
    <scope>NUCLEOTIDE SEQUENCE [LARGE SCALE GENOMIC DNA]</scope>
    <source>
        <strain evidence="1 2">KCCM 42265</strain>
    </source>
</reference>
<organism evidence="1 2">
    <name type="scientific">Costertonia aggregata</name>
    <dbReference type="NCBI Taxonomy" id="343403"/>
    <lineage>
        <taxon>Bacteria</taxon>
        <taxon>Pseudomonadati</taxon>
        <taxon>Bacteroidota</taxon>
        <taxon>Flavobacteriia</taxon>
        <taxon>Flavobacteriales</taxon>
        <taxon>Flavobacteriaceae</taxon>
        <taxon>Costertonia</taxon>
    </lineage>
</organism>
<name>A0A7H9ATR9_9FLAO</name>
<sequence length="196" mass="22641">MNIYFRTVLIILLTFQFNACLEIPSFGKKEELSVSEDFKTVKINDYSMAVPKYMKTATGLNPDASLQYQNIFKEAYVVVIDEPKDELKEVFEELNEWDDSKSVSENYRDIQLNFLEESITITKQMPAKAMKINGLDAQVVDVDGKVDGIMYEIAYTIAFVEGNENVYMIMAWTLKDKREKTKNTYAQIINSFELTE</sequence>
<dbReference type="KEGG" id="cagg:HYG79_15745"/>
<dbReference type="RefSeq" id="WP_179243021.1">
    <property type="nucleotide sequence ID" value="NZ_CP058595.1"/>
</dbReference>
<dbReference type="AlphaFoldDB" id="A0A7H9ATR9"/>
<dbReference type="Proteomes" id="UP000509302">
    <property type="component" value="Chromosome"/>
</dbReference>
<dbReference type="Gene3D" id="3.40.1000.10">
    <property type="entry name" value="Mog1/PsbP, alpha/beta/alpha sandwich"/>
    <property type="match status" value="1"/>
</dbReference>
<gene>
    <name evidence="1" type="ORF">HYG79_15745</name>
</gene>
<evidence type="ECO:0000313" key="2">
    <source>
        <dbReference type="Proteomes" id="UP000509302"/>
    </source>
</evidence>
<proteinExistence type="predicted"/>
<protein>
    <recommendedName>
        <fullName evidence="3">Tfp pilus assembly protein, major pilin PilA</fullName>
    </recommendedName>
</protein>
<dbReference type="EMBL" id="CP058595">
    <property type="protein sequence ID" value="QLG46742.1"/>
    <property type="molecule type" value="Genomic_DNA"/>
</dbReference>
<keyword evidence="2" id="KW-1185">Reference proteome</keyword>
<evidence type="ECO:0000313" key="1">
    <source>
        <dbReference type="EMBL" id="QLG46742.1"/>
    </source>
</evidence>
<evidence type="ECO:0008006" key="3">
    <source>
        <dbReference type="Google" id="ProtNLM"/>
    </source>
</evidence>
<accession>A0A7H9ATR9</accession>